<dbReference type="HOGENOM" id="CLU_604033_0_0_1"/>
<dbReference type="PANTHER" id="PTHR14815:SF2">
    <property type="entry name" value="DDB1- AND CUL4-ASSOCIATED FACTOR 17"/>
    <property type="match status" value="1"/>
</dbReference>
<dbReference type="GO" id="GO:0016567">
    <property type="term" value="P:protein ubiquitination"/>
    <property type="evidence" value="ECO:0007669"/>
    <property type="project" value="InterPro"/>
</dbReference>
<name>A7RII5_NEMVE</name>
<dbReference type="KEGG" id="nve:5520970"/>
<keyword evidence="2" id="KW-1185">Reference proteome</keyword>
<reference evidence="1 2" key="1">
    <citation type="journal article" date="2007" name="Science">
        <title>Sea anemone genome reveals ancestral eumetazoan gene repertoire and genomic organization.</title>
        <authorList>
            <person name="Putnam N.H."/>
            <person name="Srivastava M."/>
            <person name="Hellsten U."/>
            <person name="Dirks B."/>
            <person name="Chapman J."/>
            <person name="Salamov A."/>
            <person name="Terry A."/>
            <person name="Shapiro H."/>
            <person name="Lindquist E."/>
            <person name="Kapitonov V.V."/>
            <person name="Jurka J."/>
            <person name="Genikhovich G."/>
            <person name="Grigoriev I.V."/>
            <person name="Lucas S.M."/>
            <person name="Steele R.E."/>
            <person name="Finnerty J.R."/>
            <person name="Technau U."/>
            <person name="Martindale M.Q."/>
            <person name="Rokhsar D.S."/>
        </authorList>
    </citation>
    <scope>NUCLEOTIDE SEQUENCE [LARGE SCALE GENOMIC DNA]</scope>
    <source>
        <strain evidence="2">CH2 X CH6</strain>
    </source>
</reference>
<organism evidence="1 2">
    <name type="scientific">Nematostella vectensis</name>
    <name type="common">Starlet sea anemone</name>
    <dbReference type="NCBI Taxonomy" id="45351"/>
    <lineage>
        <taxon>Eukaryota</taxon>
        <taxon>Metazoa</taxon>
        <taxon>Cnidaria</taxon>
        <taxon>Anthozoa</taxon>
        <taxon>Hexacorallia</taxon>
        <taxon>Actiniaria</taxon>
        <taxon>Edwardsiidae</taxon>
        <taxon>Nematostella</taxon>
    </lineage>
</organism>
<dbReference type="Proteomes" id="UP000001593">
    <property type="component" value="Unassembled WGS sequence"/>
</dbReference>
<gene>
    <name evidence="1" type="ORF">NEMVEDRAFT_v1g178384</name>
</gene>
<dbReference type="InParanoid" id="A7RII5"/>
<protein>
    <recommendedName>
        <fullName evidence="3">DDB1- and CUL4-associated factor 17</fullName>
    </recommendedName>
</protein>
<evidence type="ECO:0000313" key="1">
    <source>
        <dbReference type="EMBL" id="EDO48714.1"/>
    </source>
</evidence>
<dbReference type="AlphaFoldDB" id="A7RII5"/>
<dbReference type="GO" id="GO:0080008">
    <property type="term" value="C:Cul4-RING E3 ubiquitin ligase complex"/>
    <property type="evidence" value="ECO:0000318"/>
    <property type="project" value="GO_Central"/>
</dbReference>
<dbReference type="Pfam" id="PF15802">
    <property type="entry name" value="DCAF17"/>
    <property type="match status" value="1"/>
</dbReference>
<evidence type="ECO:0000313" key="2">
    <source>
        <dbReference type="Proteomes" id="UP000001593"/>
    </source>
</evidence>
<evidence type="ECO:0008006" key="3">
    <source>
        <dbReference type="Google" id="ProtNLM"/>
    </source>
</evidence>
<dbReference type="PANTHER" id="PTHR14815">
    <property type="entry name" value="DDB1- AND CUL4-ASSOCIATED FACTOR 17"/>
    <property type="match status" value="1"/>
</dbReference>
<accession>A7RII5</accession>
<dbReference type="EMBL" id="DS469512">
    <property type="protein sequence ID" value="EDO48714.1"/>
    <property type="molecule type" value="Genomic_DNA"/>
</dbReference>
<dbReference type="eggNOG" id="ENOG502QQ41">
    <property type="taxonomic scope" value="Eukaryota"/>
</dbReference>
<dbReference type="STRING" id="45351.A7RII5"/>
<sequence>MYKKSNNTYFKVTDRSTFGSSIIKDLKLLRLLVEKRSTKFKNVWSKKSKDPIGFDCGHLFLDKFRTSFSTNGKPKELYRMQPLRSSEKVESAVVFESPLDQQSFVSTVETKGFKSCVIGVTANGFLFRQDVDTGKRLQTVFLSRTIKFKNIFWESDLTRLVIKSVHSKPLPRVISGNNPHVNNVLLHLALFDVAPLKFVALIPIERSLFGSTITDATSSMGILFVMHRSGLIQLYSTQEIIDKYSQITDLGKPYTINTSACSNPTSEYHANNIDGTGIVGSHPFGIPVNVHMVSKPTLLLEVSSHQHSLSFGGFPWHFVVSPPRQSSVFHVYSIKEKELVGNGIIKSDVLSVEPDQAYFHADHSGRLLHICPHSIRFLKLKTLGDLGVGQLVLDTCFSISTRDNQSNRSTKGQTSYTSSGRLVKCVSSDGYHDPEYDSIQDLDYEDELDLVAVLSSRDCSSGYIGLYDNQTGVLVKEITLDNWDDESEHSIMMERDLIVHICRTPFKKFSCTLYRLTS</sequence>
<proteinExistence type="predicted"/>
<dbReference type="InterPro" id="IPR031620">
    <property type="entry name" value="DCAF17"/>
</dbReference>
<dbReference type="PhylomeDB" id="A7RII5"/>
<dbReference type="OMA" id="IQEMNCC"/>
<dbReference type="OrthoDB" id="9971789at2759"/>